<accession>A0A2I0VQZ2</accession>
<dbReference type="EMBL" id="KZ503304">
    <property type="protein sequence ID" value="PKU65829.1"/>
    <property type="molecule type" value="Genomic_DNA"/>
</dbReference>
<organism evidence="2 3">
    <name type="scientific">Dendrobium catenatum</name>
    <dbReference type="NCBI Taxonomy" id="906689"/>
    <lineage>
        <taxon>Eukaryota</taxon>
        <taxon>Viridiplantae</taxon>
        <taxon>Streptophyta</taxon>
        <taxon>Embryophyta</taxon>
        <taxon>Tracheophyta</taxon>
        <taxon>Spermatophyta</taxon>
        <taxon>Magnoliopsida</taxon>
        <taxon>Liliopsida</taxon>
        <taxon>Asparagales</taxon>
        <taxon>Orchidaceae</taxon>
        <taxon>Epidendroideae</taxon>
        <taxon>Malaxideae</taxon>
        <taxon>Dendrobiinae</taxon>
        <taxon>Dendrobium</taxon>
    </lineage>
</organism>
<protein>
    <submittedName>
        <fullName evidence="2">Uncharacterized protein</fullName>
    </submittedName>
</protein>
<proteinExistence type="predicted"/>
<sequence>MVKKKQRKRSTLFIGKEQTQFDSQQAPRKRGRPRKLPLVDEKIKEEEDRKESEDEEEEKKKKLKTDDDDDDEEEEEREEGKGAADEWDRSPGSSKRRTRRKSQRPQKSI</sequence>
<reference evidence="2 3" key="2">
    <citation type="journal article" date="2017" name="Nature">
        <title>The Apostasia genome and the evolution of orchids.</title>
        <authorList>
            <person name="Zhang G.Q."/>
            <person name="Liu K.W."/>
            <person name="Li Z."/>
            <person name="Lohaus R."/>
            <person name="Hsiao Y.Y."/>
            <person name="Niu S.C."/>
            <person name="Wang J.Y."/>
            <person name="Lin Y.C."/>
            <person name="Xu Q."/>
            <person name="Chen L.J."/>
            <person name="Yoshida K."/>
            <person name="Fujiwara S."/>
            <person name="Wang Z.W."/>
            <person name="Zhang Y.Q."/>
            <person name="Mitsuda N."/>
            <person name="Wang M."/>
            <person name="Liu G.H."/>
            <person name="Pecoraro L."/>
            <person name="Huang H.X."/>
            <person name="Xiao X.J."/>
            <person name="Lin M."/>
            <person name="Wu X.Y."/>
            <person name="Wu W.L."/>
            <person name="Chen Y.Y."/>
            <person name="Chang S.B."/>
            <person name="Sakamoto S."/>
            <person name="Ohme-Takagi M."/>
            <person name="Yagi M."/>
            <person name="Zeng S.J."/>
            <person name="Shen C.Y."/>
            <person name="Yeh C.M."/>
            <person name="Luo Y.B."/>
            <person name="Tsai W.C."/>
            <person name="Van de Peer Y."/>
            <person name="Liu Z.J."/>
        </authorList>
    </citation>
    <scope>NUCLEOTIDE SEQUENCE [LARGE SCALE GENOMIC DNA]</scope>
    <source>
        <tissue evidence="2">The whole plant</tissue>
    </source>
</reference>
<gene>
    <name evidence="2" type="ORF">MA16_Dca009158</name>
</gene>
<feature type="compositionally biased region" description="Basic and acidic residues" evidence="1">
    <location>
        <begin position="37"/>
        <end position="52"/>
    </location>
</feature>
<feature type="compositionally biased region" description="Basic residues" evidence="1">
    <location>
        <begin position="1"/>
        <end position="10"/>
    </location>
</feature>
<reference evidence="2 3" key="1">
    <citation type="journal article" date="2016" name="Sci. Rep.">
        <title>The Dendrobium catenatum Lindl. genome sequence provides insights into polysaccharide synthase, floral development and adaptive evolution.</title>
        <authorList>
            <person name="Zhang G.Q."/>
            <person name="Xu Q."/>
            <person name="Bian C."/>
            <person name="Tsai W.C."/>
            <person name="Yeh C.M."/>
            <person name="Liu K.W."/>
            <person name="Yoshida K."/>
            <person name="Zhang L.S."/>
            <person name="Chang S.B."/>
            <person name="Chen F."/>
            <person name="Shi Y."/>
            <person name="Su Y.Y."/>
            <person name="Zhang Y.Q."/>
            <person name="Chen L.J."/>
            <person name="Yin Y."/>
            <person name="Lin M."/>
            <person name="Huang H."/>
            <person name="Deng H."/>
            <person name="Wang Z.W."/>
            <person name="Zhu S.L."/>
            <person name="Zhao X."/>
            <person name="Deng C."/>
            <person name="Niu S.C."/>
            <person name="Huang J."/>
            <person name="Wang M."/>
            <person name="Liu G.H."/>
            <person name="Yang H.J."/>
            <person name="Xiao X.J."/>
            <person name="Hsiao Y.Y."/>
            <person name="Wu W.L."/>
            <person name="Chen Y.Y."/>
            <person name="Mitsuda N."/>
            <person name="Ohme-Takagi M."/>
            <person name="Luo Y.B."/>
            <person name="Van de Peer Y."/>
            <person name="Liu Z.J."/>
        </authorList>
    </citation>
    <scope>NUCLEOTIDE SEQUENCE [LARGE SCALE GENOMIC DNA]</scope>
    <source>
        <tissue evidence="2">The whole plant</tissue>
    </source>
</reference>
<name>A0A2I0VQZ2_9ASPA</name>
<dbReference type="AlphaFoldDB" id="A0A2I0VQZ2"/>
<dbReference type="Proteomes" id="UP000233837">
    <property type="component" value="Unassembled WGS sequence"/>
</dbReference>
<evidence type="ECO:0000256" key="1">
    <source>
        <dbReference type="SAM" id="MobiDB-lite"/>
    </source>
</evidence>
<feature type="compositionally biased region" description="Polar residues" evidence="1">
    <location>
        <begin position="17"/>
        <end position="26"/>
    </location>
</feature>
<evidence type="ECO:0000313" key="2">
    <source>
        <dbReference type="EMBL" id="PKU65829.1"/>
    </source>
</evidence>
<feature type="compositionally biased region" description="Basic residues" evidence="1">
    <location>
        <begin position="94"/>
        <end position="109"/>
    </location>
</feature>
<feature type="compositionally biased region" description="Acidic residues" evidence="1">
    <location>
        <begin position="66"/>
        <end position="77"/>
    </location>
</feature>
<feature type="compositionally biased region" description="Basic and acidic residues" evidence="1">
    <location>
        <begin position="78"/>
        <end position="89"/>
    </location>
</feature>
<feature type="region of interest" description="Disordered" evidence="1">
    <location>
        <begin position="1"/>
        <end position="109"/>
    </location>
</feature>
<evidence type="ECO:0000313" key="3">
    <source>
        <dbReference type="Proteomes" id="UP000233837"/>
    </source>
</evidence>
<keyword evidence="3" id="KW-1185">Reference proteome</keyword>